<evidence type="ECO:0000256" key="1">
    <source>
        <dbReference type="ARBA" id="ARBA00004141"/>
    </source>
</evidence>
<dbReference type="EMBL" id="BDGG01000001">
    <property type="protein sequence ID" value="GAU88365.1"/>
    <property type="molecule type" value="Genomic_DNA"/>
</dbReference>
<dbReference type="OrthoDB" id="5845060at2759"/>
<reference evidence="6 7" key="1">
    <citation type="journal article" date="2016" name="Nat. Commun.">
        <title>Extremotolerant tardigrade genome and improved radiotolerance of human cultured cells by tardigrade-unique protein.</title>
        <authorList>
            <person name="Hashimoto T."/>
            <person name="Horikawa D.D."/>
            <person name="Saito Y."/>
            <person name="Kuwahara H."/>
            <person name="Kozuka-Hata H."/>
            <person name="Shin-I T."/>
            <person name="Minakuchi Y."/>
            <person name="Ohishi K."/>
            <person name="Motoyama A."/>
            <person name="Aizu T."/>
            <person name="Enomoto A."/>
            <person name="Kondo K."/>
            <person name="Tanaka S."/>
            <person name="Hara Y."/>
            <person name="Koshikawa S."/>
            <person name="Sagara H."/>
            <person name="Miura T."/>
            <person name="Yokobori S."/>
            <person name="Miyagawa K."/>
            <person name="Suzuki Y."/>
            <person name="Kubo T."/>
            <person name="Oyama M."/>
            <person name="Kohara Y."/>
            <person name="Fujiyama A."/>
            <person name="Arakawa K."/>
            <person name="Katayama T."/>
            <person name="Toyoda A."/>
            <person name="Kunieda T."/>
        </authorList>
    </citation>
    <scope>NUCLEOTIDE SEQUENCE [LARGE SCALE GENOMIC DNA]</scope>
    <source>
        <strain evidence="6 7">YOKOZUNA-1</strain>
    </source>
</reference>
<proteinExistence type="predicted"/>
<dbReference type="GO" id="GO:0016020">
    <property type="term" value="C:membrane"/>
    <property type="evidence" value="ECO:0007669"/>
    <property type="project" value="UniProtKB-SubCell"/>
</dbReference>
<dbReference type="AlphaFoldDB" id="A0A1D1UJ07"/>
<dbReference type="STRING" id="947166.A0A1D1UJ07"/>
<dbReference type="Pfam" id="PF00335">
    <property type="entry name" value="Tetraspanin"/>
    <property type="match status" value="1"/>
</dbReference>
<evidence type="ECO:0000256" key="5">
    <source>
        <dbReference type="SAM" id="Phobius"/>
    </source>
</evidence>
<evidence type="ECO:0008006" key="8">
    <source>
        <dbReference type="Google" id="ProtNLM"/>
    </source>
</evidence>
<dbReference type="InterPro" id="IPR018499">
    <property type="entry name" value="Tetraspanin/Peripherin"/>
</dbReference>
<dbReference type="PANTHER" id="PTHR19282">
    <property type="entry name" value="TETRASPANIN"/>
    <property type="match status" value="1"/>
</dbReference>
<keyword evidence="4 5" id="KW-0472">Membrane</keyword>
<sequence length="234" mass="25235">MGGPGFGCSKNALIALNVLYICVSIVLIGVAGYGLAASRITSFGAIIAIVTTSVFLLILAVVGIVAAIKHHQVMLFFYMVLMLLLFLIQFSVACACLSVGDEQITAAMEYGWSMASNNSRIDVQNYANCCGFNSYKEYFVNGTSSADFSPVCSNLPCCRESHQVIPGTCCAAHLGPDHCPCSACFQKLDEIIRASLRLCGGIGLFFSFTEVVGIFIALRYRNQKNPFIDPSDFL</sequence>
<comment type="caution">
    <text evidence="6">The sequence shown here is derived from an EMBL/GenBank/DDBJ whole genome shotgun (WGS) entry which is preliminary data.</text>
</comment>
<dbReference type="PANTHER" id="PTHR19282:SF452">
    <property type="entry name" value="LD03691P"/>
    <property type="match status" value="1"/>
</dbReference>
<feature type="transmembrane region" description="Helical" evidence="5">
    <location>
        <begin position="12"/>
        <end position="36"/>
    </location>
</feature>
<evidence type="ECO:0000313" key="7">
    <source>
        <dbReference type="Proteomes" id="UP000186922"/>
    </source>
</evidence>
<comment type="subcellular location">
    <subcellularLocation>
        <location evidence="1">Membrane</location>
        <topology evidence="1">Multi-pass membrane protein</topology>
    </subcellularLocation>
</comment>
<gene>
    <name evidence="6" type="primary">RvY_01075</name>
    <name evidence="6" type="synonym">RvY_01075.1</name>
    <name evidence="6" type="ORF">RvY_01075-1</name>
</gene>
<feature type="transmembrane region" description="Helical" evidence="5">
    <location>
        <begin position="195"/>
        <end position="218"/>
    </location>
</feature>
<feature type="transmembrane region" description="Helical" evidence="5">
    <location>
        <begin position="75"/>
        <end position="100"/>
    </location>
</feature>
<dbReference type="Proteomes" id="UP000186922">
    <property type="component" value="Unassembled WGS sequence"/>
</dbReference>
<evidence type="ECO:0000256" key="3">
    <source>
        <dbReference type="ARBA" id="ARBA00022989"/>
    </source>
</evidence>
<protein>
    <recommendedName>
        <fullName evidence="8">Tetraspanin</fullName>
    </recommendedName>
</protein>
<keyword evidence="2 5" id="KW-0812">Transmembrane</keyword>
<evidence type="ECO:0000313" key="6">
    <source>
        <dbReference type="EMBL" id="GAU88365.1"/>
    </source>
</evidence>
<keyword evidence="7" id="KW-1185">Reference proteome</keyword>
<evidence type="ECO:0000256" key="2">
    <source>
        <dbReference type="ARBA" id="ARBA00022692"/>
    </source>
</evidence>
<keyword evidence="3 5" id="KW-1133">Transmembrane helix</keyword>
<dbReference type="PRINTS" id="PR00259">
    <property type="entry name" value="TMFOUR"/>
</dbReference>
<accession>A0A1D1UJ07</accession>
<name>A0A1D1UJ07_RAMVA</name>
<evidence type="ECO:0000256" key="4">
    <source>
        <dbReference type="ARBA" id="ARBA00023136"/>
    </source>
</evidence>
<organism evidence="6 7">
    <name type="scientific">Ramazzottius varieornatus</name>
    <name type="common">Water bear</name>
    <name type="synonym">Tardigrade</name>
    <dbReference type="NCBI Taxonomy" id="947166"/>
    <lineage>
        <taxon>Eukaryota</taxon>
        <taxon>Metazoa</taxon>
        <taxon>Ecdysozoa</taxon>
        <taxon>Tardigrada</taxon>
        <taxon>Eutardigrada</taxon>
        <taxon>Parachela</taxon>
        <taxon>Hypsibioidea</taxon>
        <taxon>Ramazzottiidae</taxon>
        <taxon>Ramazzottius</taxon>
    </lineage>
</organism>
<feature type="transmembrane region" description="Helical" evidence="5">
    <location>
        <begin position="42"/>
        <end position="68"/>
    </location>
</feature>